<sequence>MWLDAGIDRCLEQPKIEEALREKLKDFSNEEDIQPFDEEEEPEYDSPNGSVWIVAVDHAGRVSVLETPNIHPALLDNGPEAEYLGLPPDVDDMDPGVYRWTCSYHTHIDRESGQVDDYDFEIEESVLLWSPDNA</sequence>
<evidence type="ECO:0000313" key="3">
    <source>
        <dbReference type="EMBL" id="AFH21149.1"/>
    </source>
</evidence>
<accession>M1F2F3</accession>
<feature type="region of interest" description="Disordered" evidence="1">
    <location>
        <begin position="22"/>
        <end position="48"/>
    </location>
</feature>
<dbReference type="GeneID" id="18563107"/>
<dbReference type="EMBL" id="JQ691611">
    <property type="protein sequence ID" value="AFH21149.1"/>
    <property type="molecule type" value="Genomic_DNA"/>
</dbReference>
<dbReference type="KEGG" id="vg:18563107"/>
<name>M1F2F3_9CAUD</name>
<gene>
    <name evidence="3" type="ORF">CR9_265</name>
</gene>
<feature type="compositionally biased region" description="Acidic residues" evidence="1">
    <location>
        <begin position="29"/>
        <end position="44"/>
    </location>
</feature>
<dbReference type="OrthoDB" id="23290at10239"/>
<dbReference type="InterPro" id="IPR058359">
    <property type="entry name" value="DUF8046"/>
</dbReference>
<organism evidence="3 4">
    <name type="scientific">Cronobacter phage CR9</name>
    <dbReference type="NCBI Taxonomy" id="1162290"/>
    <lineage>
        <taxon>Viruses</taxon>
        <taxon>Duplodnaviria</taxon>
        <taxon>Heunggongvirae</taxon>
        <taxon>Uroviricota</taxon>
        <taxon>Caudoviricetes</taxon>
        <taxon>Vequintavirinae</taxon>
        <taxon>Certrevirus</taxon>
        <taxon>Certrevirus CR9</taxon>
    </lineage>
</organism>
<evidence type="ECO:0000256" key="1">
    <source>
        <dbReference type="SAM" id="MobiDB-lite"/>
    </source>
</evidence>
<proteinExistence type="predicted"/>
<dbReference type="Pfam" id="PF26219">
    <property type="entry name" value="DUF8046"/>
    <property type="match status" value="1"/>
</dbReference>
<evidence type="ECO:0000259" key="2">
    <source>
        <dbReference type="Pfam" id="PF26219"/>
    </source>
</evidence>
<dbReference type="RefSeq" id="YP_009015227.1">
    <property type="nucleotide sequence ID" value="NC_023717.1"/>
</dbReference>
<evidence type="ECO:0000313" key="4">
    <source>
        <dbReference type="Proteomes" id="UP000011829"/>
    </source>
</evidence>
<reference evidence="3 4" key="1">
    <citation type="submission" date="2012-02" db="EMBL/GenBank/DDBJ databases">
        <title>Complete Genome Sequence of Cronobacter sakazakii Bacteriophage CR9.</title>
        <authorList>
            <person name="Shin H."/>
            <person name="Lee J.-H."/>
            <person name="Kim Y."/>
            <person name="Ryu S."/>
        </authorList>
    </citation>
    <scope>NUCLEOTIDE SEQUENCE [LARGE SCALE GENOMIC DNA]</scope>
</reference>
<keyword evidence="4" id="KW-1185">Reference proteome</keyword>
<dbReference type="Proteomes" id="UP000011829">
    <property type="component" value="Segment"/>
</dbReference>
<protein>
    <recommendedName>
        <fullName evidence="2">DUF8046 domain-containing protein</fullName>
    </recommendedName>
</protein>
<feature type="domain" description="DUF8046" evidence="2">
    <location>
        <begin position="40"/>
        <end position="130"/>
    </location>
</feature>